<dbReference type="PANTHER" id="PTHR45947">
    <property type="entry name" value="SULFOQUINOVOSYL TRANSFERASE SQD2"/>
    <property type="match status" value="1"/>
</dbReference>
<dbReference type="Pfam" id="PF00534">
    <property type="entry name" value="Glycos_transf_1"/>
    <property type="match status" value="1"/>
</dbReference>
<dbReference type="InterPro" id="IPR001296">
    <property type="entry name" value="Glyco_trans_1"/>
</dbReference>
<dbReference type="InterPro" id="IPR050194">
    <property type="entry name" value="Glycosyltransferase_grp1"/>
</dbReference>
<comment type="caution">
    <text evidence="2">The sequence shown here is derived from an EMBL/GenBank/DDBJ whole genome shotgun (WGS) entry which is preliminary data.</text>
</comment>
<evidence type="ECO:0000313" key="2">
    <source>
        <dbReference type="EMBL" id="NQE35385.1"/>
    </source>
</evidence>
<dbReference type="CDD" id="cd03801">
    <property type="entry name" value="GT4_PimA-like"/>
    <property type="match status" value="1"/>
</dbReference>
<dbReference type="EMBL" id="SRRZ01000054">
    <property type="protein sequence ID" value="NQE35385.1"/>
    <property type="molecule type" value="Genomic_DNA"/>
</dbReference>
<keyword evidence="2" id="KW-0328">Glycosyltransferase</keyword>
<dbReference type="PANTHER" id="PTHR45947:SF3">
    <property type="entry name" value="SULFOQUINOVOSYL TRANSFERASE SQD2"/>
    <property type="match status" value="1"/>
</dbReference>
<keyword evidence="2" id="KW-0808">Transferase</keyword>
<gene>
    <name evidence="2" type="primary">bshA_1</name>
    <name evidence="2" type="ORF">E5S67_03116</name>
</gene>
<protein>
    <submittedName>
        <fullName evidence="2">N-acetyl-alpha-D-glucosaminyl L-malate synthase</fullName>
        <ecNumber evidence="2">2.4.1.-</ecNumber>
    </submittedName>
</protein>
<sequence length="424" mass="47260">MQLGSKPLMRIVIVGQNASTQFGGEALLPLNYFRILRSRQKEIWLVVHARTQAELTALFPEARDRMHFVPDTWLHRLLNNCGLFLPARVNEFTFGLLSHLYTQVLQRRIVRRLVSEHQIDVVHEPTPVSATVPSLMFGLGVPVVIGPMNTSVKFPLAFRSRQNPIIDLLIAIGYQCVDFFNRLFPGKIKAETVLVANDRTKQALPAGVQGKIIELVENGVDFSVWRSESTVSKEPNPQVHFVFLGRLVDWKGVDLLLEAFAPVVAQTNAVLEIIGDGKMREELEAQTARLAIDDSVIFSGWLSQEQCAIKLQQADAMVMPSLREPGGAVVLEAMAVGLPVIATNWGGPADYMDSTCGILVEPASKEGFVQGLADAMLKLAHSPELRQSMACAGRERVLEHFDWERKVDRILEIYQQTIDPCPKH</sequence>
<organism evidence="2 3">
    <name type="scientific">Microcoleus asticus IPMA8</name>
    <dbReference type="NCBI Taxonomy" id="2563858"/>
    <lineage>
        <taxon>Bacteria</taxon>
        <taxon>Bacillati</taxon>
        <taxon>Cyanobacteriota</taxon>
        <taxon>Cyanophyceae</taxon>
        <taxon>Oscillatoriophycideae</taxon>
        <taxon>Oscillatoriales</taxon>
        <taxon>Microcoleaceae</taxon>
        <taxon>Microcoleus</taxon>
        <taxon>Microcoleus asticus</taxon>
    </lineage>
</organism>
<name>A0ABX2D0M2_9CYAN</name>
<feature type="domain" description="Glycosyl transferase family 1" evidence="1">
    <location>
        <begin position="232"/>
        <end position="395"/>
    </location>
</feature>
<proteinExistence type="predicted"/>
<dbReference type="EC" id="2.4.1.-" evidence="2"/>
<evidence type="ECO:0000313" key="3">
    <source>
        <dbReference type="Proteomes" id="UP000702425"/>
    </source>
</evidence>
<evidence type="ECO:0000259" key="1">
    <source>
        <dbReference type="Pfam" id="PF00534"/>
    </source>
</evidence>
<dbReference type="Gene3D" id="3.40.50.2000">
    <property type="entry name" value="Glycogen Phosphorylase B"/>
    <property type="match status" value="2"/>
</dbReference>
<dbReference type="SUPFAM" id="SSF53756">
    <property type="entry name" value="UDP-Glycosyltransferase/glycogen phosphorylase"/>
    <property type="match status" value="1"/>
</dbReference>
<dbReference type="Proteomes" id="UP000702425">
    <property type="component" value="Unassembled WGS sequence"/>
</dbReference>
<reference evidence="2 3" key="1">
    <citation type="journal article" date="2020" name="Sci. Rep.">
        <title>A novel cyanobacterial geosmin producer, revising GeoA distribution and dispersion patterns in Bacteria.</title>
        <authorList>
            <person name="Churro C."/>
            <person name="Semedo-Aguiar A.P."/>
            <person name="Silva A.D."/>
            <person name="Pereira-Leal J.B."/>
            <person name="Leite R.B."/>
        </authorList>
    </citation>
    <scope>NUCLEOTIDE SEQUENCE [LARGE SCALE GENOMIC DNA]</scope>
    <source>
        <strain evidence="2 3">IPMA8</strain>
    </source>
</reference>
<keyword evidence="3" id="KW-1185">Reference proteome</keyword>
<accession>A0ABX2D0M2</accession>
<dbReference type="GO" id="GO:0016757">
    <property type="term" value="F:glycosyltransferase activity"/>
    <property type="evidence" value="ECO:0007669"/>
    <property type="project" value="UniProtKB-KW"/>
</dbReference>